<reference evidence="1 2" key="2">
    <citation type="submission" date="2016-08" db="EMBL/GenBank/DDBJ databases">
        <title>Pervasive Adenine N6-methylation of Active Genes in Fungi.</title>
        <authorList>
            <consortium name="DOE Joint Genome Institute"/>
            <person name="Mondo S.J."/>
            <person name="Dannebaum R.O."/>
            <person name="Kuo R.C."/>
            <person name="Labutti K."/>
            <person name="Haridas S."/>
            <person name="Kuo A."/>
            <person name="Salamov A."/>
            <person name="Ahrendt S.R."/>
            <person name="Lipzen A."/>
            <person name="Sullivan W."/>
            <person name="Andreopoulos W.B."/>
            <person name="Clum A."/>
            <person name="Lindquist E."/>
            <person name="Daum C."/>
            <person name="Ramamoorthy G.K."/>
            <person name="Gryganskyi A."/>
            <person name="Culley D."/>
            <person name="Magnuson J.K."/>
            <person name="James T.Y."/>
            <person name="O'Malley M.A."/>
            <person name="Stajich J.E."/>
            <person name="Spatafora J.W."/>
            <person name="Visel A."/>
            <person name="Grigoriev I.V."/>
        </authorList>
    </citation>
    <scope>NUCLEOTIDE SEQUENCE [LARGE SCALE GENOMIC DNA]</scope>
    <source>
        <strain evidence="1 2">S4</strain>
    </source>
</reference>
<reference evidence="1 2" key="1">
    <citation type="submission" date="2016-08" db="EMBL/GenBank/DDBJ databases">
        <title>A Parts List for Fungal Cellulosomes Revealed by Comparative Genomics.</title>
        <authorList>
            <consortium name="DOE Joint Genome Institute"/>
            <person name="Haitjema C.H."/>
            <person name="Gilmore S.P."/>
            <person name="Henske J.K."/>
            <person name="Solomon K.V."/>
            <person name="De Groot R."/>
            <person name="Kuo A."/>
            <person name="Mondo S.J."/>
            <person name="Salamov A.A."/>
            <person name="Labutti K."/>
            <person name="Zhao Z."/>
            <person name="Chiniquy J."/>
            <person name="Barry K."/>
            <person name="Brewer H.M."/>
            <person name="Purvine S.O."/>
            <person name="Wright A.T."/>
            <person name="Boxma B."/>
            <person name="Van Alen T."/>
            <person name="Hackstein J.H."/>
            <person name="Baker S.E."/>
            <person name="Grigoriev I.V."/>
            <person name="O'Malley M.A."/>
        </authorList>
    </citation>
    <scope>NUCLEOTIDE SEQUENCE [LARGE SCALE GENOMIC DNA]</scope>
    <source>
        <strain evidence="1 2">S4</strain>
    </source>
</reference>
<protein>
    <submittedName>
        <fullName evidence="1">Uncharacterized protein</fullName>
    </submittedName>
</protein>
<dbReference type="AlphaFoldDB" id="A0A1Y1XHF3"/>
<proteinExistence type="predicted"/>
<comment type="caution">
    <text evidence="1">The sequence shown here is derived from an EMBL/GenBank/DDBJ whole genome shotgun (WGS) entry which is preliminary data.</text>
</comment>
<dbReference type="EMBL" id="MCFG01000039">
    <property type="protein sequence ID" value="ORX85179.1"/>
    <property type="molecule type" value="Genomic_DNA"/>
</dbReference>
<keyword evidence="2" id="KW-1185">Reference proteome</keyword>
<evidence type="ECO:0000313" key="1">
    <source>
        <dbReference type="EMBL" id="ORX85179.1"/>
    </source>
</evidence>
<dbReference type="OrthoDB" id="2116709at2759"/>
<evidence type="ECO:0000313" key="2">
    <source>
        <dbReference type="Proteomes" id="UP000193944"/>
    </source>
</evidence>
<accession>A0A1Y1XHF3</accession>
<organism evidence="1 2">
    <name type="scientific">Anaeromyces robustus</name>
    <dbReference type="NCBI Taxonomy" id="1754192"/>
    <lineage>
        <taxon>Eukaryota</taxon>
        <taxon>Fungi</taxon>
        <taxon>Fungi incertae sedis</taxon>
        <taxon>Chytridiomycota</taxon>
        <taxon>Chytridiomycota incertae sedis</taxon>
        <taxon>Neocallimastigomycetes</taxon>
        <taxon>Neocallimastigales</taxon>
        <taxon>Neocallimastigaceae</taxon>
        <taxon>Anaeromyces</taxon>
    </lineage>
</organism>
<sequence>MQTNNVTLYILIYIALNYIGEYNNGTIIDLSCTNDSECFYNKCINNYCVFNEEPSSTHCDYVHKLFAMFQYTFLHCTLLITLDNCYYTTYSLWDILYTHNGNFHLTLNEKHCLKVIDNISLVLGECNYIMSPLYKNKCIGLDTGSTLVMSNCSEFDKTQIFFFFNLWTEPPLES</sequence>
<gene>
    <name evidence="1" type="ORF">BCR32DRAFT_276475</name>
</gene>
<dbReference type="Proteomes" id="UP000193944">
    <property type="component" value="Unassembled WGS sequence"/>
</dbReference>
<name>A0A1Y1XHF3_9FUNG</name>